<proteinExistence type="inferred from homology"/>
<dbReference type="CDD" id="cd01347">
    <property type="entry name" value="ligand_gated_channel"/>
    <property type="match status" value="1"/>
</dbReference>
<evidence type="ECO:0000256" key="4">
    <source>
        <dbReference type="ARBA" id="ARBA00022452"/>
    </source>
</evidence>
<dbReference type="GO" id="GO:0038023">
    <property type="term" value="F:signaling receptor activity"/>
    <property type="evidence" value="ECO:0007669"/>
    <property type="project" value="InterPro"/>
</dbReference>
<dbReference type="GO" id="GO:0009279">
    <property type="term" value="C:cell outer membrane"/>
    <property type="evidence" value="ECO:0007669"/>
    <property type="project" value="UniProtKB-SubCell"/>
</dbReference>
<dbReference type="InterPro" id="IPR012910">
    <property type="entry name" value="Plug_dom"/>
</dbReference>
<evidence type="ECO:0000256" key="8">
    <source>
        <dbReference type="ARBA" id="ARBA00023004"/>
    </source>
</evidence>
<dbReference type="InterPro" id="IPR010105">
    <property type="entry name" value="TonB_sidphr_rcpt"/>
</dbReference>
<accession>A0A9X1IJH2</accession>
<evidence type="ECO:0000256" key="5">
    <source>
        <dbReference type="ARBA" id="ARBA00022496"/>
    </source>
</evidence>
<evidence type="ECO:0000256" key="12">
    <source>
        <dbReference type="ARBA" id="ARBA00023170"/>
    </source>
</evidence>
<protein>
    <submittedName>
        <fullName evidence="19">TonB-dependent siderophore receptor</fullName>
    </submittedName>
</protein>
<evidence type="ECO:0000256" key="2">
    <source>
        <dbReference type="ARBA" id="ARBA00009810"/>
    </source>
</evidence>
<dbReference type="GO" id="GO:0015344">
    <property type="term" value="F:siderophore uptake transmembrane transporter activity"/>
    <property type="evidence" value="ECO:0007669"/>
    <property type="project" value="TreeGrafter"/>
</dbReference>
<keyword evidence="11 14" id="KW-0472">Membrane</keyword>
<evidence type="ECO:0000313" key="19">
    <source>
        <dbReference type="EMBL" id="MCB4825284.1"/>
    </source>
</evidence>
<evidence type="ECO:0000256" key="11">
    <source>
        <dbReference type="ARBA" id="ARBA00023136"/>
    </source>
</evidence>
<keyword evidence="4 14" id="KW-1134">Transmembrane beta strand</keyword>
<feature type="domain" description="TonB-dependent receptor-like beta-barrel" evidence="17">
    <location>
        <begin position="244"/>
        <end position="663"/>
    </location>
</feature>
<keyword evidence="10 15" id="KW-0798">TonB box</keyword>
<dbReference type="FunFam" id="2.170.130.10:FF:000001">
    <property type="entry name" value="Catecholate siderophore TonB-dependent receptor"/>
    <property type="match status" value="1"/>
</dbReference>
<evidence type="ECO:0000256" key="6">
    <source>
        <dbReference type="ARBA" id="ARBA00022692"/>
    </source>
</evidence>
<dbReference type="RefSeq" id="WP_226614075.1">
    <property type="nucleotide sequence ID" value="NZ_JAJAQI010000078.1"/>
</dbReference>
<dbReference type="AlphaFoldDB" id="A0A9X1IJH2"/>
<evidence type="ECO:0000313" key="20">
    <source>
        <dbReference type="Proteomes" id="UP001139311"/>
    </source>
</evidence>
<gene>
    <name evidence="19" type="ORF">LHA35_26560</name>
</gene>
<dbReference type="PANTHER" id="PTHR32552:SF68">
    <property type="entry name" value="FERRICHROME OUTER MEMBRANE TRANSPORTER_PHAGE RECEPTOR"/>
    <property type="match status" value="1"/>
</dbReference>
<keyword evidence="20" id="KW-1185">Reference proteome</keyword>
<evidence type="ECO:0000259" key="17">
    <source>
        <dbReference type="Pfam" id="PF00593"/>
    </source>
</evidence>
<dbReference type="InterPro" id="IPR037066">
    <property type="entry name" value="Plug_dom_sf"/>
</dbReference>
<feature type="domain" description="TonB-dependent receptor plug" evidence="18">
    <location>
        <begin position="67"/>
        <end position="169"/>
    </location>
</feature>
<dbReference type="InterPro" id="IPR000531">
    <property type="entry name" value="Beta-barrel_TonB"/>
</dbReference>
<keyword evidence="12 19" id="KW-0675">Receptor</keyword>
<keyword evidence="8" id="KW-0408">Iron</keyword>
<organism evidence="19 20">
    <name type="scientific">Roseicella aerolata</name>
    <dbReference type="NCBI Taxonomy" id="2883479"/>
    <lineage>
        <taxon>Bacteria</taxon>
        <taxon>Pseudomonadati</taxon>
        <taxon>Pseudomonadota</taxon>
        <taxon>Alphaproteobacteria</taxon>
        <taxon>Acetobacterales</taxon>
        <taxon>Roseomonadaceae</taxon>
        <taxon>Roseicella</taxon>
    </lineage>
</organism>
<dbReference type="FunFam" id="2.40.170.20:FF:000005">
    <property type="entry name" value="TonB-dependent siderophore receptor"/>
    <property type="match status" value="1"/>
</dbReference>
<dbReference type="EMBL" id="JAJAQI010000078">
    <property type="protein sequence ID" value="MCB4825284.1"/>
    <property type="molecule type" value="Genomic_DNA"/>
</dbReference>
<keyword evidence="13 14" id="KW-0998">Cell outer membrane</keyword>
<sequence>MTSRLVLLLATTAFWTLPLLEAAGQQPEPGAGAIALPTLEVQGGAPGPERGLVAREARTGTKTDTPLIETPQAISVITRDQMDLRQVQSLSEAVRYTPGIRYDAYGENARYDWFYLRGFRADTTGVFLDGLRFDAGALTGRPEAWGLERIEVLRGPSSVLFGQNAPGGVVNMVSRRPTDTPQGEVRLTAGSHARLQGAFATSGPLTRDGTWSYSLSGLLRDSNTQVDYTPDNRAFIAPALTWRPTSDTRLTLLSYYQYDETLGSEFLPYSGTVVPSAFGRIPRSRFTGEPGFDTFIRRQYGIGYEFEHRFNDTFTVRQNLRYGHVDGDWRQTYGLGLQPDGRTLNRYSYESRRESSAFQVDTHLQSRFATGPLQHTLLAGLDYSRATFDNIQNGATGTPLDLYAPVYGRVVRNLAPLSNDLQTRDQLGVYLQDQIRAGNWVLTLGGRHDWATTETESRLRGTTTTADDRAFTGRVGLVYLAPNGLAPFASYSTSFLPQLGTTATGAAFRPIEGEQVEVGLKFQPPGGNSFLQVAAFQITQRNGLTPDPTNRVFQVQTGEVEVRGVELEAVAEVTPGLRVIGAYTYLDAEITRANDGTVGNRPNGIPAHMASLYGDYGFRTGPLRGLGLGAGVRYIGNTPVGNANLALVPSVTLFDASVRFDLERLSPALQGMRAIVTASNLGDERHVASCDTLSACFYGTGRLVLGSLSYAW</sequence>
<evidence type="ECO:0000256" key="3">
    <source>
        <dbReference type="ARBA" id="ARBA00022448"/>
    </source>
</evidence>
<dbReference type="Gene3D" id="2.40.170.20">
    <property type="entry name" value="TonB-dependent receptor, beta-barrel domain"/>
    <property type="match status" value="1"/>
</dbReference>
<comment type="similarity">
    <text evidence="2 14 15">Belongs to the TonB-dependent receptor family.</text>
</comment>
<keyword evidence="7 16" id="KW-0732">Signal</keyword>
<dbReference type="Proteomes" id="UP001139311">
    <property type="component" value="Unassembled WGS sequence"/>
</dbReference>
<feature type="chain" id="PRO_5040796787" evidence="16">
    <location>
        <begin position="23"/>
        <end position="712"/>
    </location>
</feature>
<evidence type="ECO:0000256" key="15">
    <source>
        <dbReference type="RuleBase" id="RU003357"/>
    </source>
</evidence>
<evidence type="ECO:0000256" key="9">
    <source>
        <dbReference type="ARBA" id="ARBA00023065"/>
    </source>
</evidence>
<evidence type="ECO:0000256" key="16">
    <source>
        <dbReference type="SAM" id="SignalP"/>
    </source>
</evidence>
<comment type="caution">
    <text evidence="19">The sequence shown here is derived from an EMBL/GenBank/DDBJ whole genome shotgun (WGS) entry which is preliminary data.</text>
</comment>
<evidence type="ECO:0000256" key="10">
    <source>
        <dbReference type="ARBA" id="ARBA00023077"/>
    </source>
</evidence>
<dbReference type="InterPro" id="IPR039426">
    <property type="entry name" value="TonB-dep_rcpt-like"/>
</dbReference>
<evidence type="ECO:0000256" key="14">
    <source>
        <dbReference type="PROSITE-ProRule" id="PRU01360"/>
    </source>
</evidence>
<evidence type="ECO:0000259" key="18">
    <source>
        <dbReference type="Pfam" id="PF07715"/>
    </source>
</evidence>
<evidence type="ECO:0000256" key="7">
    <source>
        <dbReference type="ARBA" id="ARBA00022729"/>
    </source>
</evidence>
<keyword evidence="3 14" id="KW-0813">Transport</keyword>
<dbReference type="GO" id="GO:0015891">
    <property type="term" value="P:siderophore transport"/>
    <property type="evidence" value="ECO:0007669"/>
    <property type="project" value="InterPro"/>
</dbReference>
<feature type="signal peptide" evidence="16">
    <location>
        <begin position="1"/>
        <end position="22"/>
    </location>
</feature>
<reference evidence="19" key="1">
    <citation type="submission" date="2021-10" db="EMBL/GenBank/DDBJ databases">
        <title>Roseicella aerolatum sp. nov., isolated from aerosols of e-waste dismantling site.</title>
        <authorList>
            <person name="Qin T."/>
        </authorList>
    </citation>
    <scope>NUCLEOTIDE SEQUENCE</scope>
    <source>
        <strain evidence="19">GB24</strain>
    </source>
</reference>
<keyword evidence="5" id="KW-0410">Iron transport</keyword>
<dbReference type="Pfam" id="PF07715">
    <property type="entry name" value="Plug"/>
    <property type="match status" value="1"/>
</dbReference>
<name>A0A9X1IJH2_9PROT</name>
<keyword evidence="6 14" id="KW-0812">Transmembrane</keyword>
<dbReference type="SUPFAM" id="SSF56935">
    <property type="entry name" value="Porins"/>
    <property type="match status" value="1"/>
</dbReference>
<dbReference type="InterPro" id="IPR036942">
    <property type="entry name" value="Beta-barrel_TonB_sf"/>
</dbReference>
<dbReference type="Pfam" id="PF00593">
    <property type="entry name" value="TonB_dep_Rec_b-barrel"/>
    <property type="match status" value="1"/>
</dbReference>
<evidence type="ECO:0000256" key="1">
    <source>
        <dbReference type="ARBA" id="ARBA00004571"/>
    </source>
</evidence>
<dbReference type="NCBIfam" id="TIGR01783">
    <property type="entry name" value="TonB-siderophor"/>
    <property type="match status" value="1"/>
</dbReference>
<comment type="subcellular location">
    <subcellularLocation>
        <location evidence="1 14">Cell outer membrane</location>
        <topology evidence="1 14">Multi-pass membrane protein</topology>
    </subcellularLocation>
</comment>
<dbReference type="PANTHER" id="PTHR32552">
    <property type="entry name" value="FERRICHROME IRON RECEPTOR-RELATED"/>
    <property type="match status" value="1"/>
</dbReference>
<dbReference type="PROSITE" id="PS52016">
    <property type="entry name" value="TONB_DEPENDENT_REC_3"/>
    <property type="match status" value="1"/>
</dbReference>
<evidence type="ECO:0000256" key="13">
    <source>
        <dbReference type="ARBA" id="ARBA00023237"/>
    </source>
</evidence>
<dbReference type="Gene3D" id="2.170.130.10">
    <property type="entry name" value="TonB-dependent receptor, plug domain"/>
    <property type="match status" value="1"/>
</dbReference>
<keyword evidence="9" id="KW-0406">Ion transport</keyword>